<name>A0A098Y6A5_9ACTN</name>
<sequence>MMTLACSAVAQAGMAATTASLDDTPAESLMFVAGWLTTATDLTAQAMLLRDLGASFDVLI</sequence>
<dbReference type="AlphaFoldDB" id="A0A098Y6A5"/>
<protein>
    <submittedName>
        <fullName evidence="1">Uncharacterized protein</fullName>
    </submittedName>
</protein>
<keyword evidence="2" id="KW-1185">Reference proteome</keyword>
<dbReference type="OrthoDB" id="5196636at2"/>
<proteinExistence type="predicted"/>
<dbReference type="EMBL" id="JPMX01000060">
    <property type="protein sequence ID" value="KGH46029.1"/>
    <property type="molecule type" value="Genomic_DNA"/>
</dbReference>
<organism evidence="1 2">
    <name type="scientific">Modestobacter caceresii</name>
    <dbReference type="NCBI Taxonomy" id="1522368"/>
    <lineage>
        <taxon>Bacteria</taxon>
        <taxon>Bacillati</taxon>
        <taxon>Actinomycetota</taxon>
        <taxon>Actinomycetes</taxon>
        <taxon>Geodermatophilales</taxon>
        <taxon>Geodermatophilaceae</taxon>
        <taxon>Modestobacter</taxon>
    </lineage>
</organism>
<dbReference type="Proteomes" id="UP000029713">
    <property type="component" value="Unassembled WGS sequence"/>
</dbReference>
<reference evidence="1 2" key="1">
    <citation type="submission" date="2014-07" db="EMBL/GenBank/DDBJ databases">
        <title>Biosystematic studies on Modestobacter strains isolated from extreme hyper-arid desert soil and from historic building.</title>
        <authorList>
            <person name="Bukarasam K."/>
            <person name="Bull A."/>
            <person name="Girard G."/>
            <person name="van Wezel G."/>
            <person name="Goodfellow M."/>
        </authorList>
    </citation>
    <scope>NUCLEOTIDE SEQUENCE [LARGE SCALE GENOMIC DNA]</scope>
    <source>
        <strain evidence="1 2">KNN45-2b</strain>
    </source>
</reference>
<comment type="caution">
    <text evidence="1">The sequence shown here is derived from an EMBL/GenBank/DDBJ whole genome shotgun (WGS) entry which is preliminary data.</text>
</comment>
<gene>
    <name evidence="1" type="ORF">IN07_13900</name>
</gene>
<evidence type="ECO:0000313" key="2">
    <source>
        <dbReference type="Proteomes" id="UP000029713"/>
    </source>
</evidence>
<evidence type="ECO:0000313" key="1">
    <source>
        <dbReference type="EMBL" id="KGH46029.1"/>
    </source>
</evidence>
<accession>A0A098Y6A5</accession>